<dbReference type="AlphaFoldDB" id="A0AAD1XKD3"/>
<keyword evidence="2" id="KW-1185">Reference proteome</keyword>
<organism evidence="1 2">
    <name type="scientific">Euplotes crassus</name>
    <dbReference type="NCBI Taxonomy" id="5936"/>
    <lineage>
        <taxon>Eukaryota</taxon>
        <taxon>Sar</taxon>
        <taxon>Alveolata</taxon>
        <taxon>Ciliophora</taxon>
        <taxon>Intramacronucleata</taxon>
        <taxon>Spirotrichea</taxon>
        <taxon>Hypotrichia</taxon>
        <taxon>Euplotida</taxon>
        <taxon>Euplotidae</taxon>
        <taxon>Moneuplotes</taxon>
    </lineage>
</organism>
<evidence type="ECO:0000313" key="2">
    <source>
        <dbReference type="Proteomes" id="UP001295684"/>
    </source>
</evidence>
<proteinExistence type="predicted"/>
<gene>
    <name evidence="1" type="ORF">ECRASSUSDP1_LOCUS15763</name>
</gene>
<sequence length="59" mass="6751">MTCESLIKYMVISQTISQLDSMNINKRKAKTSKGMNKQQCIDILCVLSFVWGCFLHNHA</sequence>
<accession>A0AAD1XKD3</accession>
<comment type="caution">
    <text evidence="1">The sequence shown here is derived from an EMBL/GenBank/DDBJ whole genome shotgun (WGS) entry which is preliminary data.</text>
</comment>
<reference evidence="1" key="1">
    <citation type="submission" date="2023-07" db="EMBL/GenBank/DDBJ databases">
        <authorList>
            <consortium name="AG Swart"/>
            <person name="Singh M."/>
            <person name="Singh A."/>
            <person name="Seah K."/>
            <person name="Emmerich C."/>
        </authorList>
    </citation>
    <scope>NUCLEOTIDE SEQUENCE</scope>
    <source>
        <strain evidence="1">DP1</strain>
    </source>
</reference>
<evidence type="ECO:0000313" key="1">
    <source>
        <dbReference type="EMBL" id="CAI2374411.1"/>
    </source>
</evidence>
<dbReference type="Proteomes" id="UP001295684">
    <property type="component" value="Unassembled WGS sequence"/>
</dbReference>
<protein>
    <submittedName>
        <fullName evidence="1">Uncharacterized protein</fullName>
    </submittedName>
</protein>
<dbReference type="EMBL" id="CAMPGE010015810">
    <property type="protein sequence ID" value="CAI2374411.1"/>
    <property type="molecule type" value="Genomic_DNA"/>
</dbReference>
<name>A0AAD1XKD3_EUPCR</name>